<dbReference type="EMBL" id="CP000673">
    <property type="protein sequence ID" value="EDK34904.1"/>
    <property type="molecule type" value="Genomic_DNA"/>
</dbReference>
<dbReference type="Pfam" id="PF14198">
    <property type="entry name" value="TnpV"/>
    <property type="match status" value="1"/>
</dbReference>
<proteinExistence type="predicted"/>
<accession>A5N1A8</accession>
<dbReference type="RefSeq" id="WP_012103234.1">
    <property type="nucleotide sequence ID" value="NC_009706.1"/>
</dbReference>
<reference evidence="1 2" key="1">
    <citation type="journal article" date="2008" name="Proc. Natl. Acad. Sci. U.S.A.">
        <title>The genome of Clostridium kluyveri, a strict anaerobe with unique metabolic features.</title>
        <authorList>
            <person name="Seedorf H."/>
            <person name="Fricke W.F."/>
            <person name="Veith B."/>
            <person name="Brueggemann H."/>
            <person name="Liesegang H."/>
            <person name="Strittmatter A."/>
            <person name="Miethke M."/>
            <person name="Buckel W."/>
            <person name="Hinderberger J."/>
            <person name="Li F."/>
            <person name="Hagemeier C."/>
            <person name="Thauer R.K."/>
            <person name="Gottschalk G."/>
        </authorList>
    </citation>
    <scope>NUCLEOTIDE SEQUENCE [LARGE SCALE GENOMIC DNA]</scope>
    <source>
        <strain evidence="2">ATCC 8527 / DSM 555 / NCIMB 10680</strain>
    </source>
</reference>
<name>A5N1A8_CLOK5</name>
<dbReference type="AlphaFoldDB" id="A5N1A8"/>
<evidence type="ECO:0000313" key="1">
    <source>
        <dbReference type="EMBL" id="EDK34904.1"/>
    </source>
</evidence>
<gene>
    <name evidence="1" type="ordered locus">CKL_2892</name>
</gene>
<keyword evidence="2" id="KW-1185">Reference proteome</keyword>
<dbReference type="HOGENOM" id="CLU_2664611_0_0_9"/>
<protein>
    <submittedName>
        <fullName evidence="1">Uncharacterized protein</fullName>
    </submittedName>
</protein>
<dbReference type="InterPro" id="IPR026989">
    <property type="entry name" value="TnpV"/>
</dbReference>
<dbReference type="KEGG" id="ckl:CKL_2892"/>
<dbReference type="eggNOG" id="ENOG50303RW">
    <property type="taxonomic scope" value="Bacteria"/>
</dbReference>
<organism evidence="1 2">
    <name type="scientific">Clostridium kluyveri (strain ATCC 8527 / DSM 555 / NBRC 12016 / NCIMB 10680 / K1)</name>
    <dbReference type="NCBI Taxonomy" id="431943"/>
    <lineage>
        <taxon>Bacteria</taxon>
        <taxon>Bacillati</taxon>
        <taxon>Bacillota</taxon>
        <taxon>Clostridia</taxon>
        <taxon>Eubacteriales</taxon>
        <taxon>Clostridiaceae</taxon>
        <taxon>Clostridium</taxon>
    </lineage>
</organism>
<dbReference type="Proteomes" id="UP000002411">
    <property type="component" value="Chromosome"/>
</dbReference>
<evidence type="ECO:0000313" key="2">
    <source>
        <dbReference type="Proteomes" id="UP000002411"/>
    </source>
</evidence>
<sequence>MLYPNIEIDGEDKLKDLGKHSLLRLNYLHEQRSQMYRKLLLTGKLAQHCTAIDKTAFDMAEQVRSDYLKSPSTDG</sequence>